<dbReference type="EMBL" id="NXLX01000001">
    <property type="protein sequence ID" value="RDU74597.1"/>
    <property type="molecule type" value="Genomic_DNA"/>
</dbReference>
<protein>
    <recommendedName>
        <fullName evidence="4">Outer membrane protein beta-barrel domain-containing protein</fullName>
    </recommendedName>
</protein>
<evidence type="ECO:0000313" key="2">
    <source>
        <dbReference type="EMBL" id="RDU74597.1"/>
    </source>
</evidence>
<dbReference type="AlphaFoldDB" id="A0A3D8JAT1"/>
<reference evidence="2 3" key="1">
    <citation type="submission" date="2018-04" db="EMBL/GenBank/DDBJ databases">
        <title>Novel Campyloabacter and Helicobacter Species and Strains.</title>
        <authorList>
            <person name="Mannion A.J."/>
            <person name="Shen Z."/>
            <person name="Fox J.G."/>
        </authorList>
    </citation>
    <scope>NUCLEOTIDE SEQUENCE [LARGE SCALE GENOMIC DNA]</scope>
    <source>
        <strain evidence="2 3">MIT 04-9362</strain>
    </source>
</reference>
<name>A0A3D8JAT1_9HELI</name>
<dbReference type="SUPFAM" id="SSF56925">
    <property type="entry name" value="OMPA-like"/>
    <property type="match status" value="1"/>
</dbReference>
<dbReference type="RefSeq" id="WP_115578306.1">
    <property type="nucleotide sequence ID" value="NZ_NXLX01000001.1"/>
</dbReference>
<evidence type="ECO:0000256" key="1">
    <source>
        <dbReference type="SAM" id="SignalP"/>
    </source>
</evidence>
<dbReference type="Proteomes" id="UP000256695">
    <property type="component" value="Unassembled WGS sequence"/>
</dbReference>
<keyword evidence="1" id="KW-0732">Signal</keyword>
<dbReference type="OrthoDB" id="5328712at2"/>
<sequence>MFVRFCCCILFLFYCVFGNQAKVDYENLDLKYYPYIVFYGAATDDEISSVIKAIDKGEEKTGLFLGANLGGMSVVSNQIDDEKYAFAYGVRLGYQSFLPSFFDRLSKAGVFGKRIYVQYISSMSNNGIFGRDKFSSILIGGDILLEFPVIKNVDLGIIVGTGVGSMTYNSRADSDFSFLLNMGIGTSFLEHHRMDFEMKILTNSSVDWFGALFMIGYGYVF</sequence>
<comment type="caution">
    <text evidence="2">The sequence shown here is derived from an EMBL/GenBank/DDBJ whole genome shotgun (WGS) entry which is preliminary data.</text>
</comment>
<evidence type="ECO:0008006" key="4">
    <source>
        <dbReference type="Google" id="ProtNLM"/>
    </source>
</evidence>
<gene>
    <name evidence="2" type="ORF">CQA57_00675</name>
</gene>
<proteinExistence type="predicted"/>
<evidence type="ECO:0000313" key="3">
    <source>
        <dbReference type="Proteomes" id="UP000256695"/>
    </source>
</evidence>
<organism evidence="2 3">
    <name type="scientific">Helicobacter anseris</name>
    <dbReference type="NCBI Taxonomy" id="375926"/>
    <lineage>
        <taxon>Bacteria</taxon>
        <taxon>Pseudomonadati</taxon>
        <taxon>Campylobacterota</taxon>
        <taxon>Epsilonproteobacteria</taxon>
        <taxon>Campylobacterales</taxon>
        <taxon>Helicobacteraceae</taxon>
        <taxon>Helicobacter</taxon>
    </lineage>
</organism>
<keyword evidence="3" id="KW-1185">Reference proteome</keyword>
<accession>A0A3D8JAT1</accession>
<feature type="signal peptide" evidence="1">
    <location>
        <begin position="1"/>
        <end position="21"/>
    </location>
</feature>
<feature type="chain" id="PRO_5017676944" description="Outer membrane protein beta-barrel domain-containing protein" evidence="1">
    <location>
        <begin position="22"/>
        <end position="221"/>
    </location>
</feature>
<dbReference type="InterPro" id="IPR011250">
    <property type="entry name" value="OMP/PagP_B-barrel"/>
</dbReference>